<evidence type="ECO:0000256" key="1">
    <source>
        <dbReference type="ARBA" id="ARBA00004586"/>
    </source>
</evidence>
<evidence type="ECO:0000256" key="6">
    <source>
        <dbReference type="ARBA" id="ARBA00022786"/>
    </source>
</evidence>
<sequence>MASRQSQRRLSKEYKSIQATPPPYIMAKPNDENILEWHYIITGPKNTVYEEGQYHGILRFPVEYPFKPPSISMITPNGRFQTNTRLCLSMSDYHPDTWNPAWSVATILTGLLSFMTGNESTTGSINTLENVKRKLARESLKWNTKENPRFVRQFPDVVKLNKEELIRRAEKEEEEIRRRKRLEAEAGNGENGDGAQNGGKEKPLDFKDLDKLDPEDRARILVEHERKMALNERNAAKNGGAGGLGLLKNLLSGGGVTALAGVVVAAFLAAYFSILKRG</sequence>
<dbReference type="KEGG" id="lel:PVL30_003636"/>
<feature type="transmembrane region" description="Helical" evidence="16">
    <location>
        <begin position="250"/>
        <end position="274"/>
    </location>
</feature>
<comment type="subcellular location">
    <subcellularLocation>
        <location evidence="1">Endoplasmic reticulum membrane</location>
    </subcellularLocation>
</comment>
<evidence type="ECO:0000256" key="15">
    <source>
        <dbReference type="SAM" id="MobiDB-lite"/>
    </source>
</evidence>
<dbReference type="InterPro" id="IPR016135">
    <property type="entry name" value="UBQ-conjugating_enzyme/RWD"/>
</dbReference>
<dbReference type="GeneID" id="5233277"/>
<evidence type="ECO:0000256" key="14">
    <source>
        <dbReference type="ARBA" id="ARBA00042191"/>
    </source>
</evidence>
<dbReference type="InParanoid" id="A5DZK5"/>
<evidence type="ECO:0000256" key="12">
    <source>
        <dbReference type="ARBA" id="ARBA00041570"/>
    </source>
</evidence>
<dbReference type="OrthoDB" id="1158011at2759"/>
<keyword evidence="8" id="KW-0067">ATP-binding</keyword>
<evidence type="ECO:0000256" key="8">
    <source>
        <dbReference type="ARBA" id="ARBA00022840"/>
    </source>
</evidence>
<evidence type="ECO:0000256" key="13">
    <source>
        <dbReference type="ARBA" id="ARBA00042181"/>
    </source>
</evidence>
<dbReference type="CDD" id="cd23799">
    <property type="entry name" value="UBCc_UBE2J"/>
    <property type="match status" value="1"/>
</dbReference>
<evidence type="ECO:0000313" key="19">
    <source>
        <dbReference type="Proteomes" id="UP000001996"/>
    </source>
</evidence>
<dbReference type="eggNOG" id="KOG0894">
    <property type="taxonomic scope" value="Eukaryota"/>
</dbReference>
<keyword evidence="4 16" id="KW-0812">Transmembrane</keyword>
<dbReference type="FunFam" id="3.10.110.10:FF:000023">
    <property type="entry name" value="Ubiquitin-conjugating enzyme E2 J2"/>
    <property type="match status" value="1"/>
</dbReference>
<evidence type="ECO:0000256" key="3">
    <source>
        <dbReference type="ARBA" id="ARBA00022679"/>
    </source>
</evidence>
<dbReference type="GO" id="GO:0006513">
    <property type="term" value="P:protein monoubiquitination"/>
    <property type="evidence" value="ECO:0007669"/>
    <property type="project" value="EnsemblFungi"/>
</dbReference>
<dbReference type="FunCoup" id="A5DZK5">
    <property type="interactions" value="944"/>
</dbReference>
<name>A5DZK5_LODEL</name>
<evidence type="ECO:0000256" key="10">
    <source>
        <dbReference type="ARBA" id="ARBA00023136"/>
    </source>
</evidence>
<dbReference type="Pfam" id="PF00179">
    <property type="entry name" value="UQ_con"/>
    <property type="match status" value="1"/>
</dbReference>
<dbReference type="Proteomes" id="UP000001996">
    <property type="component" value="Unassembled WGS sequence"/>
</dbReference>
<dbReference type="SUPFAM" id="SSF54495">
    <property type="entry name" value="UBC-like"/>
    <property type="match status" value="1"/>
</dbReference>
<evidence type="ECO:0000256" key="5">
    <source>
        <dbReference type="ARBA" id="ARBA00022741"/>
    </source>
</evidence>
<feature type="region of interest" description="Disordered" evidence="15">
    <location>
        <begin position="180"/>
        <end position="208"/>
    </location>
</feature>
<reference evidence="18 19" key="1">
    <citation type="journal article" date="2009" name="Nature">
        <title>Evolution of pathogenicity and sexual reproduction in eight Candida genomes.</title>
        <authorList>
            <person name="Butler G."/>
            <person name="Rasmussen M.D."/>
            <person name="Lin M.F."/>
            <person name="Santos M.A."/>
            <person name="Sakthikumar S."/>
            <person name="Munro C.A."/>
            <person name="Rheinbay E."/>
            <person name="Grabherr M."/>
            <person name="Forche A."/>
            <person name="Reedy J.L."/>
            <person name="Agrafioti I."/>
            <person name="Arnaud M.B."/>
            <person name="Bates S."/>
            <person name="Brown A.J."/>
            <person name="Brunke S."/>
            <person name="Costanzo M.C."/>
            <person name="Fitzpatrick D.A."/>
            <person name="de Groot P.W."/>
            <person name="Harris D."/>
            <person name="Hoyer L.L."/>
            <person name="Hube B."/>
            <person name="Klis F.M."/>
            <person name="Kodira C."/>
            <person name="Lennard N."/>
            <person name="Logue M.E."/>
            <person name="Martin R."/>
            <person name="Neiman A.M."/>
            <person name="Nikolaou E."/>
            <person name="Quail M.A."/>
            <person name="Quinn J."/>
            <person name="Santos M.C."/>
            <person name="Schmitzberger F.F."/>
            <person name="Sherlock G."/>
            <person name="Shah P."/>
            <person name="Silverstein K.A."/>
            <person name="Skrzypek M.S."/>
            <person name="Soll D."/>
            <person name="Staggs R."/>
            <person name="Stansfield I."/>
            <person name="Stumpf M.P."/>
            <person name="Sudbery P.E."/>
            <person name="Srikantha T."/>
            <person name="Zeng Q."/>
            <person name="Berman J."/>
            <person name="Berriman M."/>
            <person name="Heitman J."/>
            <person name="Gow N.A."/>
            <person name="Lorenz M.C."/>
            <person name="Birren B.W."/>
            <person name="Kellis M."/>
            <person name="Cuomo C.A."/>
        </authorList>
    </citation>
    <scope>NUCLEOTIDE SEQUENCE [LARGE SCALE GENOMIC DNA]</scope>
    <source>
        <strain evidence="19">ATCC 11503 / BCRC 21390 / CBS 2605 / JCM 1781 / NBRC 1676 / NRRL YB-4239</strain>
    </source>
</reference>
<keyword evidence="6" id="KW-0833">Ubl conjugation pathway</keyword>
<evidence type="ECO:0000259" key="17">
    <source>
        <dbReference type="PROSITE" id="PS50127"/>
    </source>
</evidence>
<feature type="domain" description="UBC core" evidence="17">
    <location>
        <begin position="5"/>
        <end position="153"/>
    </location>
</feature>
<dbReference type="SMART" id="SM00212">
    <property type="entry name" value="UBCc"/>
    <property type="match status" value="1"/>
</dbReference>
<dbReference type="EMBL" id="CH981526">
    <property type="protein sequence ID" value="EDK44613.1"/>
    <property type="molecule type" value="Genomic_DNA"/>
</dbReference>
<dbReference type="AlphaFoldDB" id="A5DZK5"/>
<dbReference type="PROSITE" id="PS50127">
    <property type="entry name" value="UBC_2"/>
    <property type="match status" value="1"/>
</dbReference>
<evidence type="ECO:0000256" key="4">
    <source>
        <dbReference type="ARBA" id="ARBA00022692"/>
    </source>
</evidence>
<dbReference type="GO" id="GO:0005789">
    <property type="term" value="C:endoplasmic reticulum membrane"/>
    <property type="evidence" value="ECO:0007669"/>
    <property type="project" value="UniProtKB-SubCell"/>
</dbReference>
<dbReference type="GO" id="GO:0000209">
    <property type="term" value="P:protein polyubiquitination"/>
    <property type="evidence" value="ECO:0007669"/>
    <property type="project" value="EnsemblFungi"/>
</dbReference>
<evidence type="ECO:0000256" key="9">
    <source>
        <dbReference type="ARBA" id="ARBA00022989"/>
    </source>
</evidence>
<keyword evidence="5" id="KW-0547">Nucleotide-binding</keyword>
<evidence type="ECO:0000256" key="16">
    <source>
        <dbReference type="SAM" id="Phobius"/>
    </source>
</evidence>
<proteinExistence type="predicted"/>
<evidence type="ECO:0000256" key="11">
    <source>
        <dbReference type="ARBA" id="ARBA00039885"/>
    </source>
</evidence>
<dbReference type="GO" id="GO:0005524">
    <property type="term" value="F:ATP binding"/>
    <property type="evidence" value="ECO:0007669"/>
    <property type="project" value="UniProtKB-KW"/>
</dbReference>
<dbReference type="PANTHER" id="PTHR24067">
    <property type="entry name" value="UBIQUITIN-CONJUGATING ENZYME E2"/>
    <property type="match status" value="1"/>
</dbReference>
<accession>A5DZK5</accession>
<dbReference type="HOGENOM" id="CLU_041481_1_0_1"/>
<dbReference type="EC" id="2.3.2.23" evidence="2"/>
<evidence type="ECO:0000256" key="7">
    <source>
        <dbReference type="ARBA" id="ARBA00022824"/>
    </source>
</evidence>
<dbReference type="GO" id="GO:0036503">
    <property type="term" value="P:ERAD pathway"/>
    <property type="evidence" value="ECO:0007669"/>
    <property type="project" value="EnsemblFungi"/>
</dbReference>
<keyword evidence="3" id="KW-0808">Transferase</keyword>
<gene>
    <name evidence="18" type="ORF">LELG_02792</name>
</gene>
<dbReference type="STRING" id="379508.A5DZK5"/>
<keyword evidence="9 16" id="KW-1133">Transmembrane helix</keyword>
<dbReference type="OMA" id="GWSVATI"/>
<evidence type="ECO:0000256" key="2">
    <source>
        <dbReference type="ARBA" id="ARBA00012486"/>
    </source>
</evidence>
<organism evidence="18 19">
    <name type="scientific">Lodderomyces elongisporus (strain ATCC 11503 / CBS 2605 / JCM 1781 / NBRC 1676 / NRRL YB-4239)</name>
    <name type="common">Yeast</name>
    <name type="synonym">Saccharomyces elongisporus</name>
    <dbReference type="NCBI Taxonomy" id="379508"/>
    <lineage>
        <taxon>Eukaryota</taxon>
        <taxon>Fungi</taxon>
        <taxon>Dikarya</taxon>
        <taxon>Ascomycota</taxon>
        <taxon>Saccharomycotina</taxon>
        <taxon>Pichiomycetes</taxon>
        <taxon>Debaryomycetaceae</taxon>
        <taxon>Candida/Lodderomyces clade</taxon>
        <taxon>Lodderomyces</taxon>
    </lineage>
</organism>
<keyword evidence="19" id="KW-1185">Reference proteome</keyword>
<feature type="compositionally biased region" description="Basic and acidic residues" evidence="15">
    <location>
        <begin position="199"/>
        <end position="208"/>
    </location>
</feature>
<dbReference type="GO" id="GO:0061631">
    <property type="term" value="F:ubiquitin conjugating enzyme activity"/>
    <property type="evidence" value="ECO:0007669"/>
    <property type="project" value="UniProtKB-EC"/>
</dbReference>
<protein>
    <recommendedName>
        <fullName evidence="11">Ubiquitin-conjugating enzyme E2 6</fullName>
        <ecNumber evidence="2">2.3.2.23</ecNumber>
    </recommendedName>
    <alternativeName>
        <fullName evidence="13">E2 ubiquitin-conjugating enzyme 6</fullName>
    </alternativeName>
    <alternativeName>
        <fullName evidence="14">Ubiquitin carrier protein UBC6</fullName>
    </alternativeName>
    <alternativeName>
        <fullName evidence="12">Ubiquitin-protein ligase UBC6</fullName>
    </alternativeName>
</protein>
<dbReference type="InterPro" id="IPR050113">
    <property type="entry name" value="Ub_conjugating_enzyme"/>
</dbReference>
<keyword evidence="7" id="KW-0256">Endoplasmic reticulum</keyword>
<keyword evidence="10 16" id="KW-0472">Membrane</keyword>
<evidence type="ECO:0000313" key="18">
    <source>
        <dbReference type="EMBL" id="EDK44613.1"/>
    </source>
</evidence>
<dbReference type="Gene3D" id="3.10.110.10">
    <property type="entry name" value="Ubiquitin Conjugating Enzyme"/>
    <property type="match status" value="1"/>
</dbReference>
<dbReference type="VEuPathDB" id="FungiDB:LELG_02792"/>
<dbReference type="InterPro" id="IPR000608">
    <property type="entry name" value="UBC"/>
</dbReference>